<dbReference type="PANTHER" id="PTHR46401:SF2">
    <property type="entry name" value="GLYCOSYLTRANSFERASE WBBK-RELATED"/>
    <property type="match status" value="1"/>
</dbReference>
<dbReference type="AlphaFoldDB" id="A0AAU0MY80"/>
<dbReference type="Gene3D" id="3.40.50.2000">
    <property type="entry name" value="Glycogen Phosphorylase B"/>
    <property type="match status" value="2"/>
</dbReference>
<dbReference type="RefSeq" id="WP_318953318.1">
    <property type="nucleotide sequence ID" value="NZ_CP137555.1"/>
</dbReference>
<dbReference type="InterPro" id="IPR028098">
    <property type="entry name" value="Glyco_trans_4-like_N"/>
</dbReference>
<dbReference type="Pfam" id="PF13439">
    <property type="entry name" value="Glyco_transf_4"/>
    <property type="match status" value="1"/>
</dbReference>
<gene>
    <name evidence="4" type="ORF">R5R33_13990</name>
</gene>
<evidence type="ECO:0000313" key="4">
    <source>
        <dbReference type="EMBL" id="WOX04842.1"/>
    </source>
</evidence>
<feature type="domain" description="Glycosyltransferase subfamily 4-like N-terminal" evidence="3">
    <location>
        <begin position="18"/>
        <end position="169"/>
    </location>
</feature>
<accession>A0AAU0MY80</accession>
<evidence type="ECO:0000256" key="1">
    <source>
        <dbReference type="ARBA" id="ARBA00022679"/>
    </source>
</evidence>
<reference evidence="4 5" key="1">
    <citation type="submission" date="2023-10" db="EMBL/GenBank/DDBJ databases">
        <title>Description of Microbulbifer bruguierae sp. nov., isolated from the sediments of mangrove plant Bruguiera sexangula and comparative genomic analyses of the genus Microbulbifer.</title>
        <authorList>
            <person name="Long M."/>
        </authorList>
    </citation>
    <scope>NUCLEOTIDE SEQUENCE [LARGE SCALE GENOMIC DNA]</scope>
    <source>
        <strain evidence="4 5">SPO729</strain>
    </source>
</reference>
<dbReference type="SUPFAM" id="SSF53756">
    <property type="entry name" value="UDP-Glycosyltransferase/glycogen phosphorylase"/>
    <property type="match status" value="1"/>
</dbReference>
<dbReference type="CDD" id="cd03809">
    <property type="entry name" value="GT4_MtfB-like"/>
    <property type="match status" value="1"/>
</dbReference>
<dbReference type="Proteomes" id="UP001302477">
    <property type="component" value="Chromosome"/>
</dbReference>
<evidence type="ECO:0000313" key="5">
    <source>
        <dbReference type="Proteomes" id="UP001302477"/>
    </source>
</evidence>
<dbReference type="PANTHER" id="PTHR46401">
    <property type="entry name" value="GLYCOSYLTRANSFERASE WBBK-RELATED"/>
    <property type="match status" value="1"/>
</dbReference>
<sequence>MKSLYLVSIYYQKDRVTGANKRFDELGKRHLRSGRFYVTVVVAQGQKPDWCPESNVIYVRPYKSKLQRLATWLDLSFKLLCLKPGVVYSDFQPVPLLLTLRHAHYQLIHDLRNWTNFGRKGLGLFSSLFQQIQLKMAHFVVTVSEFSKADVISKCGISKDKVLVAYNGLSESYFDSGSLHNYYDYDVVYVATFEPRKNHILLIRALEHCPPDTKVVFIGRDLGSLGEIKKYIESSASACVRSIQIFDSIGEEDLLKLYRSTKTFVSPAFFEGFGMPLIEAAACRAQVLCSDIEVFKEIMGEAAIYFDPHNPQELSRHLNLVLSDKVPNKPFDPSRFHWDHICEKLEKQFEANGYV</sequence>
<dbReference type="Pfam" id="PF00534">
    <property type="entry name" value="Glycos_transf_1"/>
    <property type="match status" value="1"/>
</dbReference>
<dbReference type="GO" id="GO:0016757">
    <property type="term" value="F:glycosyltransferase activity"/>
    <property type="evidence" value="ECO:0007669"/>
    <property type="project" value="InterPro"/>
</dbReference>
<name>A0AAU0MY80_9GAMM</name>
<dbReference type="InterPro" id="IPR001296">
    <property type="entry name" value="Glyco_trans_1"/>
</dbReference>
<keyword evidence="5" id="KW-1185">Reference proteome</keyword>
<dbReference type="KEGG" id="mpaf:R5R33_13990"/>
<proteinExistence type="predicted"/>
<keyword evidence="1" id="KW-0808">Transferase</keyword>
<evidence type="ECO:0000259" key="3">
    <source>
        <dbReference type="Pfam" id="PF13439"/>
    </source>
</evidence>
<evidence type="ECO:0000259" key="2">
    <source>
        <dbReference type="Pfam" id="PF00534"/>
    </source>
</evidence>
<dbReference type="EMBL" id="CP137555">
    <property type="protein sequence ID" value="WOX04842.1"/>
    <property type="molecule type" value="Genomic_DNA"/>
</dbReference>
<organism evidence="4 5">
    <name type="scientific">Microbulbifer pacificus</name>
    <dbReference type="NCBI Taxonomy" id="407164"/>
    <lineage>
        <taxon>Bacteria</taxon>
        <taxon>Pseudomonadati</taxon>
        <taxon>Pseudomonadota</taxon>
        <taxon>Gammaproteobacteria</taxon>
        <taxon>Cellvibrionales</taxon>
        <taxon>Microbulbiferaceae</taxon>
        <taxon>Microbulbifer</taxon>
    </lineage>
</organism>
<protein>
    <submittedName>
        <fullName evidence="4">Glycosyltransferase family 1 protein</fullName>
    </submittedName>
</protein>
<feature type="domain" description="Glycosyl transferase family 1" evidence="2">
    <location>
        <begin position="184"/>
        <end position="325"/>
    </location>
</feature>